<dbReference type="FunFam" id="1.10.3470.10:FF:000001">
    <property type="entry name" value="Vitamin B12 ABC transporter permease BtuC"/>
    <property type="match status" value="1"/>
</dbReference>
<feature type="transmembrane region" description="Helical" evidence="8">
    <location>
        <begin position="121"/>
        <end position="143"/>
    </location>
</feature>
<dbReference type="InterPro" id="IPR000522">
    <property type="entry name" value="ABC_transptr_permease_BtuC"/>
</dbReference>
<keyword evidence="7 8" id="KW-0472">Membrane</keyword>
<dbReference type="EMBL" id="CP041666">
    <property type="protein sequence ID" value="QDP41087.1"/>
    <property type="molecule type" value="Genomic_DNA"/>
</dbReference>
<dbReference type="InterPro" id="IPR037294">
    <property type="entry name" value="ABC_BtuC-like"/>
</dbReference>
<comment type="similarity">
    <text evidence="2">Belongs to the binding-protein-dependent transport system permease family. FecCD subfamily.</text>
</comment>
<name>A0A516KI62_9BACI</name>
<dbReference type="GO" id="GO:0033214">
    <property type="term" value="P:siderophore-iron import into cell"/>
    <property type="evidence" value="ECO:0007669"/>
    <property type="project" value="TreeGrafter"/>
</dbReference>
<dbReference type="Pfam" id="PF01032">
    <property type="entry name" value="FecCD"/>
    <property type="match status" value="1"/>
</dbReference>
<dbReference type="KEGG" id="aqt:FN924_13330"/>
<gene>
    <name evidence="9" type="ORF">FN924_13330</name>
</gene>
<dbReference type="CDD" id="cd06550">
    <property type="entry name" value="TM_ABC_iron-siderophores_like"/>
    <property type="match status" value="1"/>
</dbReference>
<accession>A0A516KI62</accession>
<evidence type="ECO:0000256" key="5">
    <source>
        <dbReference type="ARBA" id="ARBA00022692"/>
    </source>
</evidence>
<dbReference type="SUPFAM" id="SSF81345">
    <property type="entry name" value="ABC transporter involved in vitamin B12 uptake, BtuC"/>
    <property type="match status" value="1"/>
</dbReference>
<evidence type="ECO:0000256" key="7">
    <source>
        <dbReference type="ARBA" id="ARBA00023136"/>
    </source>
</evidence>
<evidence type="ECO:0000256" key="3">
    <source>
        <dbReference type="ARBA" id="ARBA00022448"/>
    </source>
</evidence>
<organism evidence="9 10">
    <name type="scientific">Radiobacillus deserti</name>
    <dbReference type="NCBI Taxonomy" id="2594883"/>
    <lineage>
        <taxon>Bacteria</taxon>
        <taxon>Bacillati</taxon>
        <taxon>Bacillota</taxon>
        <taxon>Bacilli</taxon>
        <taxon>Bacillales</taxon>
        <taxon>Bacillaceae</taxon>
        <taxon>Radiobacillus</taxon>
    </lineage>
</organism>
<feature type="transmembrane region" description="Helical" evidence="8">
    <location>
        <begin position="283"/>
        <end position="301"/>
    </location>
</feature>
<keyword evidence="3" id="KW-0813">Transport</keyword>
<keyword evidence="4" id="KW-1003">Cell membrane</keyword>
<dbReference type="Proteomes" id="UP000315215">
    <property type="component" value="Chromosome"/>
</dbReference>
<dbReference type="PANTHER" id="PTHR30472">
    <property type="entry name" value="FERRIC ENTEROBACTIN TRANSPORT SYSTEM PERMEASE PROTEIN"/>
    <property type="match status" value="1"/>
</dbReference>
<feature type="transmembrane region" description="Helical" evidence="8">
    <location>
        <begin position="7"/>
        <end position="26"/>
    </location>
</feature>
<evidence type="ECO:0000256" key="1">
    <source>
        <dbReference type="ARBA" id="ARBA00004651"/>
    </source>
</evidence>
<feature type="transmembrane region" description="Helical" evidence="8">
    <location>
        <begin position="91"/>
        <end position="109"/>
    </location>
</feature>
<keyword evidence="5 8" id="KW-0812">Transmembrane</keyword>
<feature type="transmembrane region" description="Helical" evidence="8">
    <location>
        <begin position="245"/>
        <end position="271"/>
    </location>
</feature>
<evidence type="ECO:0000256" key="6">
    <source>
        <dbReference type="ARBA" id="ARBA00022989"/>
    </source>
</evidence>
<dbReference type="RefSeq" id="WP_143895278.1">
    <property type="nucleotide sequence ID" value="NZ_CP041666.1"/>
</dbReference>
<dbReference type="GO" id="GO:0005886">
    <property type="term" value="C:plasma membrane"/>
    <property type="evidence" value="ECO:0007669"/>
    <property type="project" value="UniProtKB-SubCell"/>
</dbReference>
<evidence type="ECO:0000256" key="2">
    <source>
        <dbReference type="ARBA" id="ARBA00007935"/>
    </source>
</evidence>
<comment type="subcellular location">
    <subcellularLocation>
        <location evidence="1">Cell membrane</location>
        <topology evidence="1">Multi-pass membrane protein</topology>
    </subcellularLocation>
</comment>
<dbReference type="GO" id="GO:0022857">
    <property type="term" value="F:transmembrane transporter activity"/>
    <property type="evidence" value="ECO:0007669"/>
    <property type="project" value="InterPro"/>
</dbReference>
<keyword evidence="10" id="KW-1185">Reference proteome</keyword>
<proteinExistence type="inferred from homology"/>
<dbReference type="PANTHER" id="PTHR30472:SF64">
    <property type="entry name" value="IRON(3+)-HYDROXAMATE IMPORT SYSTEM PERMEASE PROTEIN FHUG"/>
    <property type="match status" value="1"/>
</dbReference>
<evidence type="ECO:0000256" key="8">
    <source>
        <dbReference type="SAM" id="Phobius"/>
    </source>
</evidence>
<feature type="transmembrane region" description="Helical" evidence="8">
    <location>
        <begin position="155"/>
        <end position="175"/>
    </location>
</feature>
<feature type="transmembrane region" description="Helical" evidence="8">
    <location>
        <begin position="62"/>
        <end position="79"/>
    </location>
</feature>
<keyword evidence="6 8" id="KW-1133">Transmembrane helix</keyword>
<dbReference type="Gene3D" id="1.10.3470.10">
    <property type="entry name" value="ABC transporter involved in vitamin B12 uptake, BtuC"/>
    <property type="match status" value="1"/>
</dbReference>
<feature type="transmembrane region" description="Helical" evidence="8">
    <location>
        <begin position="313"/>
        <end position="333"/>
    </location>
</feature>
<evidence type="ECO:0000256" key="4">
    <source>
        <dbReference type="ARBA" id="ARBA00022475"/>
    </source>
</evidence>
<feature type="transmembrane region" description="Helical" evidence="8">
    <location>
        <begin position="198"/>
        <end position="217"/>
    </location>
</feature>
<dbReference type="AlphaFoldDB" id="A0A516KI62"/>
<protein>
    <submittedName>
        <fullName evidence="9">Iron ABC transporter permease</fullName>
    </submittedName>
</protein>
<evidence type="ECO:0000313" key="10">
    <source>
        <dbReference type="Proteomes" id="UP000315215"/>
    </source>
</evidence>
<sequence>MKRRTKTWIVAITLILAIIVTLLISLNMGVIRITPSQVFQTLLGNGSEQNALVLFQFRLPRMVIALLIGAGMAVSGAILQSVTHNELADPGIIGINAGAGFFVVLYIYYFQDSIVQLGGTLSVYILPLFALGGSLVAAILIYVISWKNGVNPIRLILVGIGINSMFAALIIIFQLKMDPDDFTRATVWLTGDISGTDWSYVLALLPWILLFVPFAFYKAKSLDTLHLGDDVAKGLGTRVEGERSLLLFIAVALAGACVAVGGGIAFIGLVIPHLARKLVGATHQTILPISALMGALLLVLADTIGRNLLAPSEIPVGIVVSVIGGGYFIYLLMKS</sequence>
<dbReference type="OrthoDB" id="9811721at2"/>
<reference evidence="9 10" key="1">
    <citation type="submission" date="2019-07" db="EMBL/GenBank/DDBJ databases">
        <authorList>
            <person name="Li J."/>
        </authorList>
    </citation>
    <scope>NUCLEOTIDE SEQUENCE [LARGE SCALE GENOMIC DNA]</scope>
    <source>
        <strain evidence="9 10">TKL69</strain>
    </source>
</reference>
<evidence type="ECO:0000313" key="9">
    <source>
        <dbReference type="EMBL" id="QDP41087.1"/>
    </source>
</evidence>